<organism evidence="2 3">
    <name type="scientific">Pseudacidovorax intermedius</name>
    <dbReference type="NCBI Taxonomy" id="433924"/>
    <lineage>
        <taxon>Bacteria</taxon>
        <taxon>Pseudomonadati</taxon>
        <taxon>Pseudomonadota</taxon>
        <taxon>Betaproteobacteria</taxon>
        <taxon>Burkholderiales</taxon>
        <taxon>Comamonadaceae</taxon>
        <taxon>Pseudacidovorax</taxon>
    </lineage>
</organism>
<sequence length="428" mass="42079">AVLNTGLVSPGHSPGVDNVSSYTQSAGGTLQIELGGSSAGTGAGHYDQINVSGNATLDGKLALSLIDGFKPTDGQQFTFMTYGSVSGHFSSSQGFVQSAGTDTYYFEIKQTGDTNTAGAVVLTAHKLNATAGLLIGAIDSATPTGLTGTIKDGVGQLINAGYFQSSGPLNFGATALDLGQGLHLSGNFSLGYMADADLGDGAGRAHDILLLGLHDGSGVLGSLDAAKPGIAFSDADIGIAYIADASRADSGWVLGEGTVTGLTLQGTSGLSLTANQLTLDFAVGVGPGASASSPDLSAHPLSFGGASNAPTFTLDAPATDVTRVALSAHQGTLTVLGDITVSGDFGFSVADNQLVAAGHDVSVRLEGSGMSGGIDHGTFGLSVSGSAGSTLTISPADPASTVVVGGNDGEGSGALYLSDASLANIQSG</sequence>
<evidence type="ECO:0000256" key="1">
    <source>
        <dbReference type="SAM" id="MobiDB-lite"/>
    </source>
</evidence>
<evidence type="ECO:0000313" key="2">
    <source>
        <dbReference type="EMBL" id="KTT15029.1"/>
    </source>
</evidence>
<dbReference type="EMBL" id="LDSL01000158">
    <property type="protein sequence ID" value="KTT15029.1"/>
    <property type="molecule type" value="Genomic_DNA"/>
</dbReference>
<keyword evidence="3" id="KW-1185">Reference proteome</keyword>
<evidence type="ECO:0000313" key="3">
    <source>
        <dbReference type="Proteomes" id="UP000072741"/>
    </source>
</evidence>
<comment type="caution">
    <text evidence="2">The sequence shown here is derived from an EMBL/GenBank/DDBJ whole genome shotgun (WGS) entry which is preliminary data.</text>
</comment>
<dbReference type="AlphaFoldDB" id="A0A147GMN8"/>
<name>A0A147GMN8_9BURK</name>
<feature type="non-terminal residue" evidence="2">
    <location>
        <position position="1"/>
    </location>
</feature>
<gene>
    <name evidence="2" type="ORF">NS331_21810</name>
</gene>
<reference evidence="2 3" key="1">
    <citation type="journal article" date="2016" name="Front. Microbiol.">
        <title>Genomic Resource of Rice Seed Associated Bacteria.</title>
        <authorList>
            <person name="Midha S."/>
            <person name="Bansal K."/>
            <person name="Sharma S."/>
            <person name="Kumar N."/>
            <person name="Patil P.P."/>
            <person name="Chaudhry V."/>
            <person name="Patil P.B."/>
        </authorList>
    </citation>
    <scope>NUCLEOTIDE SEQUENCE [LARGE SCALE GENOMIC DNA]</scope>
    <source>
        <strain evidence="2 3">NS331</strain>
    </source>
</reference>
<accession>A0A147GMN8</accession>
<proteinExistence type="predicted"/>
<feature type="non-terminal residue" evidence="2">
    <location>
        <position position="428"/>
    </location>
</feature>
<feature type="region of interest" description="Disordered" evidence="1">
    <location>
        <begin position="1"/>
        <end position="22"/>
    </location>
</feature>
<protein>
    <submittedName>
        <fullName evidence="2">Uncharacterized protein</fullName>
    </submittedName>
</protein>
<dbReference type="Proteomes" id="UP000072741">
    <property type="component" value="Unassembled WGS sequence"/>
</dbReference>
<dbReference type="RefSeq" id="WP_206597355.1">
    <property type="nucleotide sequence ID" value="NZ_LDSL01000158.1"/>
</dbReference>